<feature type="transmembrane region" description="Helical" evidence="1">
    <location>
        <begin position="367"/>
        <end position="384"/>
    </location>
</feature>
<feature type="transmembrane region" description="Helical" evidence="1">
    <location>
        <begin position="390"/>
        <end position="408"/>
    </location>
</feature>
<dbReference type="Pfam" id="PF26626">
    <property type="entry name" value="DUF8201"/>
    <property type="match status" value="1"/>
</dbReference>
<feature type="transmembrane region" description="Helical" evidence="1">
    <location>
        <begin position="91"/>
        <end position="110"/>
    </location>
</feature>
<feature type="transmembrane region" description="Helical" evidence="1">
    <location>
        <begin position="184"/>
        <end position="210"/>
    </location>
</feature>
<feature type="transmembrane region" description="Helical" evidence="1">
    <location>
        <begin position="415"/>
        <end position="432"/>
    </location>
</feature>
<gene>
    <name evidence="3" type="ORF">AP75_06760</name>
</gene>
<keyword evidence="1" id="KW-1133">Transmembrane helix</keyword>
<dbReference type="RefSeq" id="WP_088263953.1">
    <property type="nucleotide sequence ID" value="NZ_JASZ02000011.1"/>
</dbReference>
<keyword evidence="1" id="KW-0472">Membrane</keyword>
<feature type="transmembrane region" description="Helical" evidence="1">
    <location>
        <begin position="160"/>
        <end position="177"/>
    </location>
</feature>
<keyword evidence="1" id="KW-0812">Transmembrane</keyword>
<proteinExistence type="predicted"/>
<protein>
    <recommendedName>
        <fullName evidence="2">DUF8201 domain-containing protein</fullName>
    </recommendedName>
</protein>
<feature type="transmembrane region" description="Helical" evidence="1">
    <location>
        <begin position="61"/>
        <end position="79"/>
    </location>
</feature>
<keyword evidence="4" id="KW-1185">Reference proteome</keyword>
<dbReference type="Proteomes" id="UP000197587">
    <property type="component" value="Unassembled WGS sequence"/>
</dbReference>
<feature type="domain" description="DUF8201" evidence="2">
    <location>
        <begin position="1"/>
        <end position="396"/>
    </location>
</feature>
<accession>A0A2D0A6M2</accession>
<dbReference type="InterPro" id="IPR058065">
    <property type="entry name" value="LIC_10190-like"/>
</dbReference>
<evidence type="ECO:0000313" key="4">
    <source>
        <dbReference type="Proteomes" id="UP000197587"/>
    </source>
</evidence>
<dbReference type="AlphaFoldDB" id="A0A2D0A6M2"/>
<dbReference type="EMBL" id="JASZ02000011">
    <property type="protein sequence ID" value="OWK98298.1"/>
    <property type="molecule type" value="Genomic_DNA"/>
</dbReference>
<dbReference type="NCBIfam" id="NF047510">
    <property type="entry name" value="LIC_10190_fam"/>
    <property type="match status" value="1"/>
</dbReference>
<feature type="transmembrane region" description="Helical" evidence="1">
    <location>
        <begin position="257"/>
        <end position="278"/>
    </location>
</feature>
<evidence type="ECO:0000259" key="2">
    <source>
        <dbReference type="Pfam" id="PF26626"/>
    </source>
</evidence>
<reference evidence="3 4" key="1">
    <citation type="submission" date="2017-05" db="EMBL/GenBank/DDBJ databases">
        <title>Genome of Chryseobacterium haifense.</title>
        <authorList>
            <person name="Newman J.D."/>
        </authorList>
    </citation>
    <scope>NUCLEOTIDE SEQUENCE [LARGE SCALE GENOMIC DNA]</scope>
    <source>
        <strain evidence="3 4">DSM 19056</strain>
    </source>
</reference>
<evidence type="ECO:0000313" key="3">
    <source>
        <dbReference type="EMBL" id="OWK98298.1"/>
    </source>
</evidence>
<evidence type="ECO:0000256" key="1">
    <source>
        <dbReference type="SAM" id="Phobius"/>
    </source>
</evidence>
<name>A0A2D0A6M2_9FLAO</name>
<sequence>MLYIFFSMVVLLPVFAGWGQLFRKIAGELFSGIAGQLFTGIFAVSLVWAITAFFFPLNLKVELITIIIGLMGFFYYKIYTQFWSFLRESPPAFFVILLFTIFFGSYYPFILDHFGYYVPTVKWLSEFGLVKGISNLDPTLGQMSAWHVLQAGFSNFSDPFLRLNTVLLIIYSIYIFEKKSWIHLVFLPFLFLFAQSPSPDLPVIVLSLMLLNEILNTNKNAILLFAFSTFVFFIKPTMIWLPIAVFLYALMVLKSKITFVVPGILILVLMIFKNSWVFGFPIFPVQFPDFGISWKPNSVLLANSAEMALLKTFDMQYSYQEIQEFSSFDFVKNWLFLKGIKGIIHQFFVLNLLALMIFAIRKNSKIVWIIFFSLMIKSVAVLLFSAQYRFFLDVFFAVFFVIFFQWFSKKNSLRVFFVLSFITGTFLTFPKLTKTVFPSFNLGYFMTGFSENQFFKPASFELENYKTYQIGNLKFNVVQQYPFSFDTPLPSISPYFLQKYLEAGIFPQLQGKALKEDFIWRKMSEEEKIQLQKIISNFPPEYLR</sequence>
<comment type="caution">
    <text evidence="3">The sequence shown here is derived from an EMBL/GenBank/DDBJ whole genome shotgun (WGS) entry which is preliminary data.</text>
</comment>
<dbReference type="InterPro" id="IPR058514">
    <property type="entry name" value="DUF8201"/>
</dbReference>
<feature type="transmembrane region" description="Helical" evidence="1">
    <location>
        <begin position="222"/>
        <end position="250"/>
    </location>
</feature>
<organism evidence="3 4">
    <name type="scientific">Kaistella haifensis DSM 19056</name>
    <dbReference type="NCBI Taxonomy" id="1450526"/>
    <lineage>
        <taxon>Bacteria</taxon>
        <taxon>Pseudomonadati</taxon>
        <taxon>Bacteroidota</taxon>
        <taxon>Flavobacteriia</taxon>
        <taxon>Flavobacteriales</taxon>
        <taxon>Weeksellaceae</taxon>
        <taxon>Chryseobacterium group</taxon>
        <taxon>Kaistella</taxon>
    </lineage>
</organism>
<feature type="transmembrane region" description="Helical" evidence="1">
    <location>
        <begin position="29"/>
        <end position="55"/>
    </location>
</feature>
<feature type="transmembrane region" description="Helical" evidence="1">
    <location>
        <begin position="6"/>
        <end position="22"/>
    </location>
</feature>
<feature type="transmembrane region" description="Helical" evidence="1">
    <location>
        <begin position="343"/>
        <end position="360"/>
    </location>
</feature>